<dbReference type="GO" id="GO:0000785">
    <property type="term" value="C:chromatin"/>
    <property type="evidence" value="ECO:0007669"/>
    <property type="project" value="TreeGrafter"/>
</dbReference>
<organism evidence="4 7">
    <name type="scientific">Adineta steineri</name>
    <dbReference type="NCBI Taxonomy" id="433720"/>
    <lineage>
        <taxon>Eukaryota</taxon>
        <taxon>Metazoa</taxon>
        <taxon>Spiralia</taxon>
        <taxon>Gnathifera</taxon>
        <taxon>Rotifera</taxon>
        <taxon>Eurotatoria</taxon>
        <taxon>Bdelloidea</taxon>
        <taxon>Adinetida</taxon>
        <taxon>Adinetidae</taxon>
        <taxon>Adineta</taxon>
    </lineage>
</organism>
<evidence type="ECO:0000313" key="7">
    <source>
        <dbReference type="Proteomes" id="UP000663877"/>
    </source>
</evidence>
<dbReference type="Gene3D" id="3.30.70.330">
    <property type="match status" value="1"/>
</dbReference>
<dbReference type="GO" id="GO:0010468">
    <property type="term" value="P:regulation of gene expression"/>
    <property type="evidence" value="ECO:0007669"/>
    <property type="project" value="TreeGrafter"/>
</dbReference>
<dbReference type="PROSITE" id="PS51184">
    <property type="entry name" value="JMJC"/>
    <property type="match status" value="1"/>
</dbReference>
<dbReference type="GO" id="GO:0003723">
    <property type="term" value="F:RNA binding"/>
    <property type="evidence" value="ECO:0007669"/>
    <property type="project" value="UniProtKB-UniRule"/>
</dbReference>
<dbReference type="SUPFAM" id="SSF54928">
    <property type="entry name" value="RNA-binding domain, RBD"/>
    <property type="match status" value="1"/>
</dbReference>
<evidence type="ECO:0000313" key="6">
    <source>
        <dbReference type="Proteomes" id="UP000663832"/>
    </source>
</evidence>
<dbReference type="Pfam" id="PF02373">
    <property type="entry name" value="JmjC"/>
    <property type="match status" value="1"/>
</dbReference>
<dbReference type="PROSITE" id="PS50102">
    <property type="entry name" value="RRM"/>
    <property type="match status" value="1"/>
</dbReference>
<feature type="domain" description="RRM" evidence="2">
    <location>
        <begin position="538"/>
        <end position="619"/>
    </location>
</feature>
<evidence type="ECO:0000259" key="3">
    <source>
        <dbReference type="PROSITE" id="PS51184"/>
    </source>
</evidence>
<dbReference type="EMBL" id="CAJNOM010002778">
    <property type="protein sequence ID" value="CAF1637500.1"/>
    <property type="molecule type" value="Genomic_DNA"/>
</dbReference>
<proteinExistence type="predicted"/>
<dbReference type="AlphaFoldDB" id="A0A815RGI6"/>
<reference evidence="4" key="1">
    <citation type="submission" date="2021-02" db="EMBL/GenBank/DDBJ databases">
        <authorList>
            <person name="Nowell W R."/>
        </authorList>
    </citation>
    <scope>NUCLEOTIDE SEQUENCE</scope>
</reference>
<sequence length="622" mass="72690">MSTQSSDIPTIEIKDNEMKDLLKYLYQNQPLLKENGAMKLIPTSNFKNLLKKTPINIPLCSTIQQVKQIDKENFIYSIKTNSLKEKKEISKENNLINDEMFWLLLPNDEMFWLLLPNGSSTQHISSISQINSQSLFLKRDQFDFHQLPFKSLLKLSGKEFCNKYSSRLIKAHGPAAIFPLSSNKQNLYQLNYHHEGGIRYWYIIPSEERKKFENIFKETNPSRCLEHDQILIDPLLFKKYNIKYKKVIQNSGEILILSGGILSQSFTQHEILCESIHFSLPSCFYNEFTVNSSLCQCKLSSSSNQDESIDLNLYNDENIQKYIQKYLQINTQQNEDILFLDNINEEDFLMDTSNTSMTFTQIHNETDFNELFSSEDFPNDICMNNNEPVSLTSEQVLNILDIPPSSSSSNDQSINKQTYSKTNKLSRITNHNEFIIKKATKNQYEVDVKKILYLSNLNKQITKNHLRNYFIGSTKIIFKQSQLPPHLNYAFLFHHTNLQAEYNRKRAISSSRFGSNCQIEFVKNLDELSNENELNEKWNIVIQQIPENVTENDLIKLFNCQKMKYIPLRIVPKSNTNQKILFGYAFLSFTNIEQVDQVMNNSDKYQINNQPLILSYYRNIEK</sequence>
<dbReference type="InterPro" id="IPR000504">
    <property type="entry name" value="RRM_dom"/>
</dbReference>
<evidence type="ECO:0000313" key="4">
    <source>
        <dbReference type="EMBL" id="CAF1476800.1"/>
    </source>
</evidence>
<dbReference type="InterPro" id="IPR035979">
    <property type="entry name" value="RBD_domain_sf"/>
</dbReference>
<keyword evidence="1" id="KW-0694">RNA-binding</keyword>
<evidence type="ECO:0000259" key="2">
    <source>
        <dbReference type="PROSITE" id="PS50102"/>
    </source>
</evidence>
<comment type="caution">
    <text evidence="4">The sequence shown here is derived from an EMBL/GenBank/DDBJ whole genome shotgun (WGS) entry which is preliminary data.</text>
</comment>
<accession>A0A815RGI6</accession>
<dbReference type="InterPro" id="IPR012677">
    <property type="entry name" value="Nucleotide-bd_a/b_plait_sf"/>
</dbReference>
<dbReference type="CDD" id="cd00590">
    <property type="entry name" value="RRM_SF"/>
    <property type="match status" value="1"/>
</dbReference>
<dbReference type="InterPro" id="IPR003347">
    <property type="entry name" value="JmjC_dom"/>
</dbReference>
<dbReference type="SMART" id="SM00360">
    <property type="entry name" value="RRM"/>
    <property type="match status" value="1"/>
</dbReference>
<dbReference type="PANTHER" id="PTHR10694">
    <property type="entry name" value="LYSINE-SPECIFIC DEMETHYLASE"/>
    <property type="match status" value="1"/>
</dbReference>
<dbReference type="Proteomes" id="UP000663877">
    <property type="component" value="Unassembled WGS sequence"/>
</dbReference>
<dbReference type="SMART" id="SM00558">
    <property type="entry name" value="JmjC"/>
    <property type="match status" value="1"/>
</dbReference>
<protein>
    <recommendedName>
        <fullName evidence="8">RRM domain-containing protein</fullName>
    </recommendedName>
</protein>
<evidence type="ECO:0008006" key="8">
    <source>
        <dbReference type="Google" id="ProtNLM"/>
    </source>
</evidence>
<dbReference type="PANTHER" id="PTHR10694:SF7">
    <property type="entry name" value="[HISTONE H3]-TRIMETHYL-L-LYSINE(9) DEMETHYLASE"/>
    <property type="match status" value="1"/>
</dbReference>
<dbReference type="GO" id="GO:0005634">
    <property type="term" value="C:nucleus"/>
    <property type="evidence" value="ECO:0007669"/>
    <property type="project" value="TreeGrafter"/>
</dbReference>
<dbReference type="Pfam" id="PF00076">
    <property type="entry name" value="RRM_1"/>
    <property type="match status" value="1"/>
</dbReference>
<dbReference type="EMBL" id="CAJNOI010002458">
    <property type="protein sequence ID" value="CAF1476800.1"/>
    <property type="molecule type" value="Genomic_DNA"/>
</dbReference>
<dbReference type="GO" id="GO:0051864">
    <property type="term" value="F:histone H3K36 demethylase activity"/>
    <property type="evidence" value="ECO:0007669"/>
    <property type="project" value="TreeGrafter"/>
</dbReference>
<keyword evidence="6" id="KW-1185">Reference proteome</keyword>
<feature type="domain" description="JmjC" evidence="3">
    <location>
        <begin position="136"/>
        <end position="299"/>
    </location>
</feature>
<dbReference type="GO" id="GO:0032454">
    <property type="term" value="F:histone H3K9 demethylase activity"/>
    <property type="evidence" value="ECO:0007669"/>
    <property type="project" value="TreeGrafter"/>
</dbReference>
<gene>
    <name evidence="4" type="ORF">BJG266_LOCUS41839</name>
    <name evidence="5" type="ORF">QVE165_LOCUS58715</name>
</gene>
<evidence type="ECO:0000313" key="5">
    <source>
        <dbReference type="EMBL" id="CAF1637500.1"/>
    </source>
</evidence>
<dbReference type="Gene3D" id="2.60.120.650">
    <property type="entry name" value="Cupin"/>
    <property type="match status" value="1"/>
</dbReference>
<evidence type="ECO:0000256" key="1">
    <source>
        <dbReference type="PROSITE-ProRule" id="PRU00176"/>
    </source>
</evidence>
<dbReference type="Proteomes" id="UP000663832">
    <property type="component" value="Unassembled WGS sequence"/>
</dbReference>
<name>A0A815RGI6_9BILA</name>
<dbReference type="OrthoDB" id="9547406at2759"/>